<evidence type="ECO:0000256" key="1">
    <source>
        <dbReference type="ARBA" id="ARBA00006738"/>
    </source>
</evidence>
<protein>
    <recommendedName>
        <fullName evidence="2">UPF0102 protein HYR64_06665</fullName>
    </recommendedName>
</protein>
<proteinExistence type="inferred from homology"/>
<comment type="caution">
    <text evidence="3">The sequence shown here is derived from an EMBL/GenBank/DDBJ whole genome shotgun (WGS) entry which is preliminary data.</text>
</comment>
<dbReference type="PANTHER" id="PTHR34039">
    <property type="entry name" value="UPF0102 PROTEIN YRAN"/>
    <property type="match status" value="1"/>
</dbReference>
<gene>
    <name evidence="3" type="ORF">HYR64_06665</name>
</gene>
<dbReference type="AlphaFoldDB" id="A0A931LSR1"/>
<dbReference type="Proteomes" id="UP000727962">
    <property type="component" value="Unassembled WGS sequence"/>
</dbReference>
<evidence type="ECO:0000313" key="4">
    <source>
        <dbReference type="Proteomes" id="UP000727962"/>
    </source>
</evidence>
<evidence type="ECO:0000256" key="2">
    <source>
        <dbReference type="HAMAP-Rule" id="MF_00048"/>
    </source>
</evidence>
<accession>A0A931LSR1</accession>
<dbReference type="EMBL" id="JACOSL010000039">
    <property type="protein sequence ID" value="MBI1756773.1"/>
    <property type="molecule type" value="Genomic_DNA"/>
</dbReference>
<dbReference type="PANTHER" id="PTHR34039:SF1">
    <property type="entry name" value="UPF0102 PROTEIN YRAN"/>
    <property type="match status" value="1"/>
</dbReference>
<dbReference type="InterPro" id="IPR003509">
    <property type="entry name" value="UPF0102_YraN-like"/>
</dbReference>
<dbReference type="Pfam" id="PF02021">
    <property type="entry name" value="UPF0102"/>
    <property type="match status" value="1"/>
</dbReference>
<dbReference type="InterPro" id="IPR011335">
    <property type="entry name" value="Restrct_endonuc-II-like"/>
</dbReference>
<organism evidence="3 4">
    <name type="scientific">Fimbriimonas ginsengisoli</name>
    <dbReference type="NCBI Taxonomy" id="1005039"/>
    <lineage>
        <taxon>Bacteria</taxon>
        <taxon>Bacillati</taxon>
        <taxon>Armatimonadota</taxon>
        <taxon>Fimbriimonadia</taxon>
        <taxon>Fimbriimonadales</taxon>
        <taxon>Fimbriimonadaceae</taxon>
        <taxon>Fimbriimonas</taxon>
    </lineage>
</organism>
<comment type="similarity">
    <text evidence="1 2">Belongs to the UPF0102 family.</text>
</comment>
<name>A0A931LSR1_FIMGI</name>
<dbReference type="HAMAP" id="MF_00048">
    <property type="entry name" value="UPF0102"/>
    <property type="match status" value="1"/>
</dbReference>
<dbReference type="NCBIfam" id="NF009150">
    <property type="entry name" value="PRK12497.1-3"/>
    <property type="match status" value="1"/>
</dbReference>
<dbReference type="SUPFAM" id="SSF52980">
    <property type="entry name" value="Restriction endonuclease-like"/>
    <property type="match status" value="1"/>
</dbReference>
<dbReference type="GO" id="GO:0003676">
    <property type="term" value="F:nucleic acid binding"/>
    <property type="evidence" value="ECO:0007669"/>
    <property type="project" value="InterPro"/>
</dbReference>
<reference evidence="3" key="1">
    <citation type="submission" date="2020-07" db="EMBL/GenBank/DDBJ databases">
        <title>Huge and variable diversity of episymbiotic CPR bacteria and DPANN archaea in groundwater ecosystems.</title>
        <authorList>
            <person name="He C.Y."/>
            <person name="Keren R."/>
            <person name="Whittaker M."/>
            <person name="Farag I.F."/>
            <person name="Doudna J."/>
            <person name="Cate J.H.D."/>
            <person name="Banfield J.F."/>
        </authorList>
    </citation>
    <scope>NUCLEOTIDE SEQUENCE</scope>
    <source>
        <strain evidence="3">NC_groundwater_17_Pr7_B-0.1um_64_12</strain>
    </source>
</reference>
<evidence type="ECO:0000313" key="3">
    <source>
        <dbReference type="EMBL" id="MBI1756773.1"/>
    </source>
</evidence>
<sequence length="115" mass="12933">MPDLRRLGREAEDRAAAFLLEQGLTLVTRRYTARGGEIDLIALDGETLVFVEVKSRGPRGSPEEAIDDRKAARLSAAADAYMAAMHERDRPIRFDLVAITPEGVRHHRDFFRQGE</sequence>
<dbReference type="Gene3D" id="3.40.1350.10">
    <property type="match status" value="1"/>
</dbReference>
<dbReference type="InterPro" id="IPR011856">
    <property type="entry name" value="tRNA_endonuc-like_dom_sf"/>
</dbReference>